<sequence length="175" mass="20776">EQSRGRGMGITEAEIDDLFTTMSEEYRLGCLPRLWKKISDVSLESLHSYYLSDTANNDRFPFLDIFFKHEKNLYLIKNLSPILKFVQILKSSLEYQVTRQEARDMTFRDFINRESNNGELQEIFKMLHSAFEKFEESWSATKEHVKRYRCQQFNQFPNVSLDSSVTYGLIEEKDE</sequence>
<organism evidence="1 2">
    <name type="scientific">Scutellospora calospora</name>
    <dbReference type="NCBI Taxonomy" id="85575"/>
    <lineage>
        <taxon>Eukaryota</taxon>
        <taxon>Fungi</taxon>
        <taxon>Fungi incertae sedis</taxon>
        <taxon>Mucoromycota</taxon>
        <taxon>Glomeromycotina</taxon>
        <taxon>Glomeromycetes</taxon>
        <taxon>Diversisporales</taxon>
        <taxon>Gigasporaceae</taxon>
        <taxon>Scutellospora</taxon>
    </lineage>
</organism>
<reference evidence="1" key="1">
    <citation type="submission" date="2021-06" db="EMBL/GenBank/DDBJ databases">
        <authorList>
            <person name="Kallberg Y."/>
            <person name="Tangrot J."/>
            <person name="Rosling A."/>
        </authorList>
    </citation>
    <scope>NUCLEOTIDE SEQUENCE</scope>
    <source>
        <strain evidence="1">AU212A</strain>
    </source>
</reference>
<gene>
    <name evidence="1" type="ORF">SCALOS_LOCUS10156</name>
</gene>
<protein>
    <submittedName>
        <fullName evidence="1">8537_t:CDS:1</fullName>
    </submittedName>
</protein>
<proteinExistence type="predicted"/>
<evidence type="ECO:0000313" key="2">
    <source>
        <dbReference type="Proteomes" id="UP000789860"/>
    </source>
</evidence>
<dbReference type="Proteomes" id="UP000789860">
    <property type="component" value="Unassembled WGS sequence"/>
</dbReference>
<keyword evidence="2" id="KW-1185">Reference proteome</keyword>
<accession>A0ACA9P881</accession>
<comment type="caution">
    <text evidence="1">The sequence shown here is derived from an EMBL/GenBank/DDBJ whole genome shotgun (WGS) entry which is preliminary data.</text>
</comment>
<name>A0ACA9P881_9GLOM</name>
<feature type="non-terminal residue" evidence="1">
    <location>
        <position position="1"/>
    </location>
</feature>
<dbReference type="EMBL" id="CAJVPM010036045">
    <property type="protein sequence ID" value="CAG8691674.1"/>
    <property type="molecule type" value="Genomic_DNA"/>
</dbReference>
<feature type="non-terminal residue" evidence="1">
    <location>
        <position position="175"/>
    </location>
</feature>
<evidence type="ECO:0000313" key="1">
    <source>
        <dbReference type="EMBL" id="CAG8691674.1"/>
    </source>
</evidence>